<gene>
    <name evidence="1" type="ORF">CDAR_18831</name>
</gene>
<dbReference type="AlphaFoldDB" id="A0AAV4WEE2"/>
<sequence length="99" mass="11338">MESEIIGQLPFTLKQDIRPQTQQCILKLFLPLPSQSLQLYFKSAGNDEKIMSQKRLKTLHKMIKFSRSTAPSRRFYTSPFSVGVDECSSELQASRKNSP</sequence>
<organism evidence="1 2">
    <name type="scientific">Caerostris darwini</name>
    <dbReference type="NCBI Taxonomy" id="1538125"/>
    <lineage>
        <taxon>Eukaryota</taxon>
        <taxon>Metazoa</taxon>
        <taxon>Ecdysozoa</taxon>
        <taxon>Arthropoda</taxon>
        <taxon>Chelicerata</taxon>
        <taxon>Arachnida</taxon>
        <taxon>Araneae</taxon>
        <taxon>Araneomorphae</taxon>
        <taxon>Entelegynae</taxon>
        <taxon>Araneoidea</taxon>
        <taxon>Araneidae</taxon>
        <taxon>Caerostris</taxon>
    </lineage>
</organism>
<accession>A0AAV4WEE2</accession>
<evidence type="ECO:0000313" key="2">
    <source>
        <dbReference type="Proteomes" id="UP001054837"/>
    </source>
</evidence>
<protein>
    <submittedName>
        <fullName evidence="1">Uncharacterized protein</fullName>
    </submittedName>
</protein>
<name>A0AAV4WEE2_9ARAC</name>
<dbReference type="EMBL" id="BPLQ01014490">
    <property type="protein sequence ID" value="GIY80194.1"/>
    <property type="molecule type" value="Genomic_DNA"/>
</dbReference>
<keyword evidence="2" id="KW-1185">Reference proteome</keyword>
<reference evidence="1 2" key="1">
    <citation type="submission" date="2021-06" db="EMBL/GenBank/DDBJ databases">
        <title>Caerostris darwini draft genome.</title>
        <authorList>
            <person name="Kono N."/>
            <person name="Arakawa K."/>
        </authorList>
    </citation>
    <scope>NUCLEOTIDE SEQUENCE [LARGE SCALE GENOMIC DNA]</scope>
</reference>
<proteinExistence type="predicted"/>
<dbReference type="Proteomes" id="UP001054837">
    <property type="component" value="Unassembled WGS sequence"/>
</dbReference>
<evidence type="ECO:0000313" key="1">
    <source>
        <dbReference type="EMBL" id="GIY80194.1"/>
    </source>
</evidence>
<comment type="caution">
    <text evidence="1">The sequence shown here is derived from an EMBL/GenBank/DDBJ whole genome shotgun (WGS) entry which is preliminary data.</text>
</comment>